<accession>A0A7S7YEC6</accession>
<protein>
    <submittedName>
        <fullName evidence="3">F-box domain-containing protein</fullName>
    </submittedName>
</protein>
<dbReference type="PROSITE" id="PS50181">
    <property type="entry name" value="FBOX"/>
    <property type="match status" value="1"/>
</dbReference>
<keyword evidence="4" id="KW-1185">Reference proteome</keyword>
<evidence type="ECO:0000313" key="4">
    <source>
        <dbReference type="Proteomes" id="UP001162098"/>
    </source>
</evidence>
<feature type="region of interest" description="Disordered" evidence="1">
    <location>
        <begin position="1"/>
        <end position="22"/>
    </location>
</feature>
<dbReference type="InterPro" id="IPR001810">
    <property type="entry name" value="F-box_dom"/>
</dbReference>
<proteinExistence type="predicted"/>
<organism evidence="3 4">
    <name type="scientific">Medusavirus stheno T3</name>
    <dbReference type="NCBI Taxonomy" id="3069717"/>
    <lineage>
        <taxon>Viruses</taxon>
        <taxon>Varidnaviria</taxon>
        <taxon>Bamfordvirae</taxon>
        <taxon>Nucleocytoviricota</taxon>
        <taxon>Megaviricetes</taxon>
        <taxon>Mamonoviridae</taxon>
        <taxon>Medusavirus</taxon>
        <taxon>Medusavirus sthenus</taxon>
    </lineage>
</organism>
<dbReference type="Gene3D" id="1.20.1280.50">
    <property type="match status" value="1"/>
</dbReference>
<evidence type="ECO:0000313" key="3">
    <source>
        <dbReference type="EMBL" id="QPB44222.1"/>
    </source>
</evidence>
<evidence type="ECO:0000256" key="1">
    <source>
        <dbReference type="SAM" id="MobiDB-lite"/>
    </source>
</evidence>
<dbReference type="Proteomes" id="UP001162098">
    <property type="component" value="Segment"/>
</dbReference>
<feature type="domain" description="F-box" evidence="2">
    <location>
        <begin position="20"/>
        <end position="67"/>
    </location>
</feature>
<dbReference type="SMART" id="SM00256">
    <property type="entry name" value="FBOX"/>
    <property type="match status" value="1"/>
</dbReference>
<dbReference type="KEGG" id="vg:80543418"/>
<name>A0A7S7YEC6_9VIRU</name>
<dbReference type="EMBL" id="MW018138">
    <property type="protein sequence ID" value="QPB44222.1"/>
    <property type="molecule type" value="Genomic_DNA"/>
</dbReference>
<dbReference type="Pfam" id="PF12937">
    <property type="entry name" value="F-box-like"/>
    <property type="match status" value="1"/>
</dbReference>
<sequence>MNKRKHDAPQPTAAKMRKTDDPDGDLPNEIYLHIMSFLPARDLGATCTLVSRGWNELSRTRSLWKRILIQRHPEWYGDLSHMNVNFVFMSARERLRLLEDRHDPAERRADCCEHNHSRGAGCRCCTCRHHRRVRRQHRGDGRAFLPVDPLAVPNLEEIMAMTYDAEAAKVPNLHDEQAQPMSVEPMRGLVSTADSIATLQNMGWLRTWMEGDGSERVAWTEKAHQAFKPPLFSYSQRRVSVSYSDAELIARQVWAKEDFSDVSIEQDRGVLCWCRHPIHVDELHRLAAEVQPHLEQRAEFERVVLSLQRTGWITSASGHVEWSRPAERRFGWPAKETYDGHLSVLFTT</sequence>
<dbReference type="SUPFAM" id="SSF81383">
    <property type="entry name" value="F-box domain"/>
    <property type="match status" value="1"/>
</dbReference>
<evidence type="ECO:0000259" key="2">
    <source>
        <dbReference type="PROSITE" id="PS50181"/>
    </source>
</evidence>
<dbReference type="InterPro" id="IPR036047">
    <property type="entry name" value="F-box-like_dom_sf"/>
</dbReference>
<reference evidence="3 4" key="1">
    <citation type="submission" date="2020-09" db="EMBL/GenBank/DDBJ databases">
        <authorList>
            <person name="Zhang R."/>
            <person name="Garcia K."/>
            <person name="Ogata H."/>
        </authorList>
    </citation>
    <scope>NUCLEOTIDE SEQUENCE [LARGE SCALE GENOMIC DNA]</scope>
    <source>
        <strain evidence="4">stheno</strain>
    </source>
</reference>